<sequence length="27" mass="3034">MCALCSDSALNRRKKENVCQGKCGDRF</sequence>
<reference evidence="1" key="2">
    <citation type="journal article" date="2015" name="Fish Shellfish Immunol.">
        <title>Early steps in the European eel (Anguilla anguilla)-Vibrio vulnificus interaction in the gills: Role of the RtxA13 toxin.</title>
        <authorList>
            <person name="Callol A."/>
            <person name="Pajuelo D."/>
            <person name="Ebbesson L."/>
            <person name="Teles M."/>
            <person name="MacKenzie S."/>
            <person name="Amaro C."/>
        </authorList>
    </citation>
    <scope>NUCLEOTIDE SEQUENCE</scope>
</reference>
<proteinExistence type="predicted"/>
<reference evidence="1" key="1">
    <citation type="submission" date="2014-11" db="EMBL/GenBank/DDBJ databases">
        <authorList>
            <person name="Amaro Gonzalez C."/>
        </authorList>
    </citation>
    <scope>NUCLEOTIDE SEQUENCE</scope>
</reference>
<dbReference type="AlphaFoldDB" id="A0A0E9XQF7"/>
<protein>
    <submittedName>
        <fullName evidence="1">Uncharacterized protein</fullName>
    </submittedName>
</protein>
<organism evidence="1">
    <name type="scientific">Anguilla anguilla</name>
    <name type="common">European freshwater eel</name>
    <name type="synonym">Muraena anguilla</name>
    <dbReference type="NCBI Taxonomy" id="7936"/>
    <lineage>
        <taxon>Eukaryota</taxon>
        <taxon>Metazoa</taxon>
        <taxon>Chordata</taxon>
        <taxon>Craniata</taxon>
        <taxon>Vertebrata</taxon>
        <taxon>Euteleostomi</taxon>
        <taxon>Actinopterygii</taxon>
        <taxon>Neopterygii</taxon>
        <taxon>Teleostei</taxon>
        <taxon>Anguilliformes</taxon>
        <taxon>Anguillidae</taxon>
        <taxon>Anguilla</taxon>
    </lineage>
</organism>
<evidence type="ECO:0000313" key="1">
    <source>
        <dbReference type="EMBL" id="JAI04855.1"/>
    </source>
</evidence>
<accession>A0A0E9XQF7</accession>
<name>A0A0E9XQF7_ANGAN</name>
<dbReference type="EMBL" id="GBXM01003723">
    <property type="protein sequence ID" value="JAI04855.1"/>
    <property type="molecule type" value="Transcribed_RNA"/>
</dbReference>